<keyword evidence="1" id="KW-0732">Signal</keyword>
<dbReference type="Proteomes" id="UP001379949">
    <property type="component" value="Unassembled WGS sequence"/>
</dbReference>
<organism evidence="2 3">
    <name type="scientific">Marinomonas arenicola</name>
    <dbReference type="NCBI Taxonomy" id="569601"/>
    <lineage>
        <taxon>Bacteria</taxon>
        <taxon>Pseudomonadati</taxon>
        <taxon>Pseudomonadota</taxon>
        <taxon>Gammaproteobacteria</taxon>
        <taxon>Oceanospirillales</taxon>
        <taxon>Oceanospirillaceae</taxon>
        <taxon>Marinomonas</taxon>
    </lineage>
</organism>
<proteinExistence type="predicted"/>
<protein>
    <recommendedName>
        <fullName evidence="4">Lipoprotein</fullName>
    </recommendedName>
</protein>
<keyword evidence="3" id="KW-1185">Reference proteome</keyword>
<accession>A0ABU9G3T7</accession>
<reference evidence="2 3" key="1">
    <citation type="submission" date="2024-02" db="EMBL/GenBank/DDBJ databases">
        <title>Bacteria isolated from the canopy kelp, Nereocystis luetkeana.</title>
        <authorList>
            <person name="Pfister C.A."/>
            <person name="Younker I.T."/>
            <person name="Light S.H."/>
        </authorList>
    </citation>
    <scope>NUCLEOTIDE SEQUENCE [LARGE SCALE GENOMIC DNA]</scope>
    <source>
        <strain evidence="2 3">TI.4.07</strain>
    </source>
</reference>
<evidence type="ECO:0000313" key="2">
    <source>
        <dbReference type="EMBL" id="MEL0613159.1"/>
    </source>
</evidence>
<dbReference type="PROSITE" id="PS51257">
    <property type="entry name" value="PROKAR_LIPOPROTEIN"/>
    <property type="match status" value="1"/>
</dbReference>
<name>A0ABU9G3T7_9GAMM</name>
<feature type="signal peptide" evidence="1">
    <location>
        <begin position="1"/>
        <end position="26"/>
    </location>
</feature>
<dbReference type="EMBL" id="JBAKAR010000005">
    <property type="protein sequence ID" value="MEL0613159.1"/>
    <property type="molecule type" value="Genomic_DNA"/>
</dbReference>
<feature type="chain" id="PRO_5045334199" description="Lipoprotein" evidence="1">
    <location>
        <begin position="27"/>
        <end position="346"/>
    </location>
</feature>
<sequence length="346" mass="37822">MFKKKLFVMAGVVGAMALAGCTPELAKTQLTSAPMAELAPTKQQLAEQLKGQGSKIIVAPVEYSTPDGKFFIGEVYDDLTQRVMKSGNTVVDRKLALKLKDELIAAEKSGKFRTSGPSVADVALMSKIVTLNSSKSFHKARSWVDDKGERHRIEAYCSFSAKAKMYVRAYKMPSMELINTYEYDGSESFSSETNNSRCPVSDSQLRGLYSETLAEAVKSGSFQTLNDLAPEAYVIERRDEVGKPGESSLFRVTISKKQGAIEGATVNFYHKEKQVTPITNETRIQEVLIGEGEVTKNVDATGAYVYVGDEEVINKIKIGDVAKLSHGKCDVNETEVLGSCIKIPGL</sequence>
<evidence type="ECO:0000313" key="3">
    <source>
        <dbReference type="Proteomes" id="UP001379949"/>
    </source>
</evidence>
<comment type="caution">
    <text evidence="2">The sequence shown here is derived from an EMBL/GenBank/DDBJ whole genome shotgun (WGS) entry which is preliminary data.</text>
</comment>
<gene>
    <name evidence="2" type="ORF">V6242_08375</name>
</gene>
<evidence type="ECO:0000256" key="1">
    <source>
        <dbReference type="SAM" id="SignalP"/>
    </source>
</evidence>
<dbReference type="RefSeq" id="WP_341566964.1">
    <property type="nucleotide sequence ID" value="NZ_JBAKAR010000005.1"/>
</dbReference>
<evidence type="ECO:0008006" key="4">
    <source>
        <dbReference type="Google" id="ProtNLM"/>
    </source>
</evidence>